<dbReference type="AlphaFoldDB" id="A0A378R1H1"/>
<proteinExistence type="predicted"/>
<dbReference type="OrthoDB" id="9796641at2"/>
<dbReference type="RefSeq" id="WP_036387219.1">
    <property type="nucleotide sequence ID" value="NZ_UGQB01000004.1"/>
</dbReference>
<organism evidence="1 2">
    <name type="scientific">Moraxella caprae</name>
    <dbReference type="NCBI Taxonomy" id="90240"/>
    <lineage>
        <taxon>Bacteria</taxon>
        <taxon>Pseudomonadati</taxon>
        <taxon>Pseudomonadota</taxon>
        <taxon>Gammaproteobacteria</taxon>
        <taxon>Moraxellales</taxon>
        <taxon>Moraxellaceae</taxon>
        <taxon>Moraxella</taxon>
    </lineage>
</organism>
<sequence length="95" mass="10912">MAIVRKTLDDIKHTPIDKDELAQLQSMSDDSINYDDIAPLTDGQIANLRLYKPIKQQITLRLDSDIVAWLKKDGKGYQTRANQLLRQLMLKELTT</sequence>
<dbReference type="Pfam" id="PF14384">
    <property type="entry name" value="BrnA_antitoxin"/>
    <property type="match status" value="1"/>
</dbReference>
<name>A0A378R1H1_9GAMM</name>
<dbReference type="EMBL" id="UGQB01000004">
    <property type="protein sequence ID" value="STZ09163.1"/>
    <property type="molecule type" value="Genomic_DNA"/>
</dbReference>
<dbReference type="Proteomes" id="UP000254065">
    <property type="component" value="Unassembled WGS sequence"/>
</dbReference>
<accession>A0A378R1H1</accession>
<evidence type="ECO:0000313" key="1">
    <source>
        <dbReference type="EMBL" id="STZ09163.1"/>
    </source>
</evidence>
<gene>
    <name evidence="1" type="ORF">NCTC12877_02173</name>
</gene>
<protein>
    <submittedName>
        <fullName evidence="1">Uncharacterized protein conserved in bacteria</fullName>
    </submittedName>
</protein>
<dbReference type="InterPro" id="IPR025528">
    <property type="entry name" value="BrnA_antitoxin"/>
</dbReference>
<keyword evidence="2" id="KW-1185">Reference proteome</keyword>
<reference evidence="1 2" key="1">
    <citation type="submission" date="2018-06" db="EMBL/GenBank/DDBJ databases">
        <authorList>
            <consortium name="Pathogen Informatics"/>
            <person name="Doyle S."/>
        </authorList>
    </citation>
    <scope>NUCLEOTIDE SEQUENCE [LARGE SCALE GENOMIC DNA]</scope>
    <source>
        <strain evidence="1 2">NCTC12877</strain>
    </source>
</reference>
<dbReference type="STRING" id="1122244.GCA_000426885_00462"/>
<evidence type="ECO:0000313" key="2">
    <source>
        <dbReference type="Proteomes" id="UP000254065"/>
    </source>
</evidence>